<feature type="compositionally biased region" description="Polar residues" evidence="4">
    <location>
        <begin position="473"/>
        <end position="497"/>
    </location>
</feature>
<dbReference type="PANTHER" id="PTHR13309">
    <property type="entry name" value="NUCLEAR FRAGILE X MENTAL RETARDATION PROTEIN INTERACTING PROTEIN 1"/>
    <property type="match status" value="1"/>
</dbReference>
<evidence type="ECO:0000313" key="7">
    <source>
        <dbReference type="Proteomes" id="UP000264800"/>
    </source>
</evidence>
<dbReference type="OrthoDB" id="273070at2759"/>
<feature type="compositionally biased region" description="Pro residues" evidence="4">
    <location>
        <begin position="1"/>
        <end position="18"/>
    </location>
</feature>
<keyword evidence="3" id="KW-0862">Zinc</keyword>
<dbReference type="CTD" id="26747"/>
<dbReference type="Pfam" id="PF10453">
    <property type="entry name" value="NUFIP1"/>
    <property type="match status" value="1"/>
</dbReference>
<reference evidence="6" key="2">
    <citation type="submission" date="2025-09" db="UniProtKB">
        <authorList>
            <consortium name="Ensembl"/>
        </authorList>
    </citation>
    <scope>IDENTIFICATION</scope>
</reference>
<dbReference type="PROSITE" id="PS00028">
    <property type="entry name" value="ZINC_FINGER_C2H2_1"/>
    <property type="match status" value="1"/>
</dbReference>
<dbReference type="Proteomes" id="UP000264800">
    <property type="component" value="Unplaced"/>
</dbReference>
<feature type="compositionally biased region" description="Basic and acidic residues" evidence="4">
    <location>
        <begin position="266"/>
        <end position="277"/>
    </location>
</feature>
<dbReference type="OMA" id="WMFWAML"/>
<feature type="region of interest" description="Disordered" evidence="4">
    <location>
        <begin position="433"/>
        <end position="511"/>
    </location>
</feature>
<feature type="compositionally biased region" description="Basic residues" evidence="4">
    <location>
        <begin position="93"/>
        <end position="102"/>
    </location>
</feature>
<dbReference type="GO" id="GO:0008270">
    <property type="term" value="F:zinc ion binding"/>
    <property type="evidence" value="ECO:0007669"/>
    <property type="project" value="UniProtKB-KW"/>
</dbReference>
<dbReference type="InterPro" id="IPR019496">
    <property type="entry name" value="NUFIP1_cons_dom"/>
</dbReference>
<evidence type="ECO:0000256" key="2">
    <source>
        <dbReference type="ARBA" id="ARBA00022771"/>
    </source>
</evidence>
<keyword evidence="1" id="KW-0479">Metal-binding</keyword>
<feature type="region of interest" description="Disordered" evidence="4">
    <location>
        <begin position="207"/>
        <end position="285"/>
    </location>
</feature>
<dbReference type="AlphaFoldDB" id="A0A3Q2ZBZ7"/>
<evidence type="ECO:0000256" key="4">
    <source>
        <dbReference type="SAM" id="MobiDB-lite"/>
    </source>
</evidence>
<dbReference type="GO" id="GO:0003723">
    <property type="term" value="F:RNA binding"/>
    <property type="evidence" value="ECO:0007669"/>
    <property type="project" value="InterPro"/>
</dbReference>
<feature type="compositionally biased region" description="Low complexity" evidence="4">
    <location>
        <begin position="498"/>
        <end position="511"/>
    </location>
</feature>
<dbReference type="InterPro" id="IPR022755">
    <property type="entry name" value="Znf_C2H2_jaz"/>
</dbReference>
<dbReference type="KEGG" id="kmr:108242143"/>
<name>A0A3Q2ZBZ7_KRYMA</name>
<proteinExistence type="predicted"/>
<dbReference type="GO" id="GO:0005634">
    <property type="term" value="C:nucleus"/>
    <property type="evidence" value="ECO:0007669"/>
    <property type="project" value="TreeGrafter"/>
</dbReference>
<feature type="compositionally biased region" description="Polar residues" evidence="4">
    <location>
        <begin position="19"/>
        <end position="30"/>
    </location>
</feature>
<feature type="compositionally biased region" description="Polar residues" evidence="4">
    <location>
        <begin position="434"/>
        <end position="460"/>
    </location>
</feature>
<accession>A0A3Q2ZBZ7</accession>
<evidence type="ECO:0000256" key="1">
    <source>
        <dbReference type="ARBA" id="ARBA00022723"/>
    </source>
</evidence>
<dbReference type="STRING" id="37003.ENSKMAP00000001028"/>
<dbReference type="PANTHER" id="PTHR13309:SF0">
    <property type="entry name" value="FMR1-INTERACTING PROTEIN NUFIP1"/>
    <property type="match status" value="1"/>
</dbReference>
<dbReference type="InterPro" id="IPR013087">
    <property type="entry name" value="Znf_C2H2_type"/>
</dbReference>
<feature type="domain" description="C2H2-type" evidence="5">
    <location>
        <begin position="112"/>
        <end position="132"/>
    </location>
</feature>
<keyword evidence="7" id="KW-1185">Reference proteome</keyword>
<dbReference type="Pfam" id="PF12171">
    <property type="entry name" value="zf-C2H2_jaz"/>
    <property type="match status" value="1"/>
</dbReference>
<dbReference type="RefSeq" id="XP_017282285.1">
    <property type="nucleotide sequence ID" value="XM_017426796.3"/>
</dbReference>
<keyword evidence="2" id="KW-0863">Zinc-finger</keyword>
<feature type="compositionally biased region" description="Basic residues" evidence="4">
    <location>
        <begin position="214"/>
        <end position="232"/>
    </location>
</feature>
<dbReference type="SMART" id="SM00355">
    <property type="entry name" value="ZnF_C2H2"/>
    <property type="match status" value="2"/>
</dbReference>
<organism evidence="6 7">
    <name type="scientific">Kryptolebias marmoratus</name>
    <name type="common">Mangrove killifish</name>
    <name type="synonym">Rivulus marmoratus</name>
    <dbReference type="NCBI Taxonomy" id="37003"/>
    <lineage>
        <taxon>Eukaryota</taxon>
        <taxon>Metazoa</taxon>
        <taxon>Chordata</taxon>
        <taxon>Craniata</taxon>
        <taxon>Vertebrata</taxon>
        <taxon>Euteleostomi</taxon>
        <taxon>Actinopterygii</taxon>
        <taxon>Neopterygii</taxon>
        <taxon>Teleostei</taxon>
        <taxon>Neoteleostei</taxon>
        <taxon>Acanthomorphata</taxon>
        <taxon>Ovalentaria</taxon>
        <taxon>Atherinomorphae</taxon>
        <taxon>Cyprinodontiformes</taxon>
        <taxon>Rivulidae</taxon>
        <taxon>Kryptolebias</taxon>
    </lineage>
</organism>
<evidence type="ECO:0000259" key="5">
    <source>
        <dbReference type="PROSITE" id="PS00028"/>
    </source>
</evidence>
<dbReference type="GO" id="GO:0000492">
    <property type="term" value="P:box C/D snoRNP assembly"/>
    <property type="evidence" value="ECO:0007669"/>
    <property type="project" value="TreeGrafter"/>
</dbReference>
<dbReference type="GeneID" id="108242143"/>
<feature type="region of interest" description="Disordered" evidence="4">
    <location>
        <begin position="335"/>
        <end position="392"/>
    </location>
</feature>
<dbReference type="GeneTree" id="ENSGT00390000003758"/>
<feature type="region of interest" description="Disordered" evidence="4">
    <location>
        <begin position="1"/>
        <end position="107"/>
    </location>
</feature>
<evidence type="ECO:0000256" key="3">
    <source>
        <dbReference type="ARBA" id="ARBA00022833"/>
    </source>
</evidence>
<reference evidence="6" key="1">
    <citation type="submission" date="2025-08" db="UniProtKB">
        <authorList>
            <consortium name="Ensembl"/>
        </authorList>
    </citation>
    <scope>IDENTIFICATION</scope>
</reference>
<sequence>MNVPERYPPPDFSCPPPVSFQQQPRSSSFHPSMWSWGETPSEPGWTYGEAAGEGYSFPSDRGHYGHKGPYSQNFGREWYQGGHPGGRQNYRPPHQHGKKQKNKKEPEYSHYCDTCDRGFKNQQKFDEHVSQHVKCSVPDCNFMAHEKLVSIHWKNNHAPGAKRIKLDTPEEISKWREERRKNYPTLQNIEKKRKVMEVREQTGGVLETAQFGRMRGRGRGRRWGNRGFRGRHPQGPLPTDRSATDTPKPLNHPSRGGDPLGVLASSDHESDKEEPAPESKTGGLVVAPKQISSALGSLLANYGSMSESDEEPEAAPILRAQELVQENKAILNRIQLTSGDSGPSRDVESSTKMDKGPHLYSGPNTFNNRSVGRGRGGRGRRHQDTPQPRRPTLLEMLLAPDIRHERNVLLQCVRYVVRNNFFGLESKPRDLQEIKSNSTPASTPEGTSENVSCLSQSASSLGEEGHIAVPQAGNLQVKETSEAGVSQDQDSQRDNMCSDTSSDPPSQPVVSVDGTEAESIQHVDKTTDKDHCSYDLTTTHENTSASNVYDDEIWEINMPVL</sequence>
<protein>
    <submittedName>
        <fullName evidence="6">Nuclear FMR1 interacting protein 1</fullName>
    </submittedName>
</protein>
<evidence type="ECO:0000313" key="6">
    <source>
        <dbReference type="Ensembl" id="ENSKMAP00000001028.1"/>
    </source>
</evidence>
<dbReference type="Ensembl" id="ENSKMAT00000001059.1">
    <property type="protein sequence ID" value="ENSKMAP00000001028.1"/>
    <property type="gene ID" value="ENSKMAG00000000826.1"/>
</dbReference>
<dbReference type="InterPro" id="IPR039136">
    <property type="entry name" value="NUFIP1-like"/>
</dbReference>
<feature type="compositionally biased region" description="Basic and acidic residues" evidence="4">
    <location>
        <begin position="343"/>
        <end position="357"/>
    </location>
</feature>